<dbReference type="InterPro" id="IPR030564">
    <property type="entry name" value="Myotubularin"/>
</dbReference>
<dbReference type="PROSITE" id="PS50056">
    <property type="entry name" value="TYR_PHOSPHATASE_2"/>
    <property type="match status" value="1"/>
</dbReference>
<evidence type="ECO:0000313" key="10">
    <source>
        <dbReference type="Proteomes" id="UP000549394"/>
    </source>
</evidence>
<dbReference type="SUPFAM" id="SSF50729">
    <property type="entry name" value="PH domain-like"/>
    <property type="match status" value="1"/>
</dbReference>
<dbReference type="GO" id="GO:0010506">
    <property type="term" value="P:regulation of autophagy"/>
    <property type="evidence" value="ECO:0007669"/>
    <property type="project" value="TreeGrafter"/>
</dbReference>
<dbReference type="CDD" id="cd14533">
    <property type="entry name" value="PTP-MTMR3-like"/>
    <property type="match status" value="1"/>
</dbReference>
<evidence type="ECO:0000256" key="3">
    <source>
        <dbReference type="ARBA" id="ARBA00023098"/>
    </source>
</evidence>
<dbReference type="GO" id="GO:0019903">
    <property type="term" value="F:protein phosphatase binding"/>
    <property type="evidence" value="ECO:0007669"/>
    <property type="project" value="TreeGrafter"/>
</dbReference>
<dbReference type="EMBL" id="CAJFCJ010000013">
    <property type="protein sequence ID" value="CAD5120875.1"/>
    <property type="molecule type" value="Genomic_DNA"/>
</dbReference>
<dbReference type="SMART" id="SM00404">
    <property type="entry name" value="PTPc_motif"/>
    <property type="match status" value="1"/>
</dbReference>
<dbReference type="PROSITE" id="PS51339">
    <property type="entry name" value="PPASE_MYOTUBULARIN"/>
    <property type="match status" value="1"/>
</dbReference>
<accession>A0A7I8VZ57</accession>
<evidence type="ECO:0000259" key="8">
    <source>
        <dbReference type="PROSITE" id="PS51339"/>
    </source>
</evidence>
<sequence>MGLLTDLFKQIGLTMNDGALNGCEKSDTNMSQTGNGLDDKSYDPLLTELSGEVIRERDKCSNGTIVLTSFRLLVQRKNLSDINVPVMTIDSVECRDLFTLTLLCKNAGVIRISFDTNEICTRWQNFISDAIKPPTNTRDLFAFKFKEAEDSSLANASNGSDESKGTQAEELDSELELYYADTERFKHEAKRLGFIGDENTDSPWAITDCNNEFRICESYPPQHIIPKEITDEQLKTVANFRSSNRFPSVVWRNKKNGAVILRSSQPQVGLLGWRCEEDENLLSAVCRACAQYNFDDENEDECSKRRQPNKDTNGNMQKMLILDLRSYASAIANRAKGGGSEYTEYYNCEIQYLNLVNIHEIRKSFCALRQNCCASSPDNTLWWSGVENSKWLHYISALLRSAIICVDAVKDGRPVLVHCSDGWDRTPQVTALAELMMDSHYRTIDGFRYLVEREWLDFGHKFGDRCGHGSNAINGNERSPAFLQWLDCVFQMVNQFPIAFEFNQSFLCKLVQHTYSTLFGTFLCNSVNERRCENIGQFTESIWRKLLNSTNYKVRNFLYSRTDKILKPSYHMRRLEVWKSVYLAYQDDEVTNDHIQDTVATTTVNIASEREAPVKILRTRSVDDLIVAESDHIQCSNNLLDERSRRLSDPNLHEAITKPTVHFDILTNSTSSNNSAPVVNVVEDTKILQNSTDTIKEENGHHLKERTVSTSTTDLARTDIVNAINSFKSLKTLQSSCPPTPGADSKSLSSTSSASSTGFDWDGLSTYMDPATRRLVNLCLEQKRQVEAFKQQVSGLTEQLVVKTLEIQRIESMVTAGEDSSSILMAEPNQVIKFYFSFG</sequence>
<feature type="binding site" evidence="5">
    <location>
        <begin position="419"/>
        <end position="425"/>
    </location>
    <ligand>
        <name>substrate</name>
    </ligand>
</feature>
<dbReference type="GO" id="GO:0004438">
    <property type="term" value="F:phosphatidylinositol-3-phosphate phosphatase activity"/>
    <property type="evidence" value="ECO:0007669"/>
    <property type="project" value="TreeGrafter"/>
</dbReference>
<feature type="domain" description="Myotubularin phosphatase" evidence="8">
    <location>
        <begin position="179"/>
        <end position="582"/>
    </location>
</feature>
<organism evidence="9 10">
    <name type="scientific">Dimorphilus gyrociliatus</name>
    <dbReference type="NCBI Taxonomy" id="2664684"/>
    <lineage>
        <taxon>Eukaryota</taxon>
        <taxon>Metazoa</taxon>
        <taxon>Spiralia</taxon>
        <taxon>Lophotrochozoa</taxon>
        <taxon>Annelida</taxon>
        <taxon>Polychaeta</taxon>
        <taxon>Polychaeta incertae sedis</taxon>
        <taxon>Dinophilidae</taxon>
        <taxon>Dimorphilus</taxon>
    </lineage>
</organism>
<feature type="binding site" evidence="5">
    <location>
        <begin position="357"/>
        <end position="358"/>
    </location>
    <ligand>
        <name>substrate</name>
    </ligand>
</feature>
<evidence type="ECO:0000256" key="5">
    <source>
        <dbReference type="PIRSR" id="PIRSR630564-2"/>
    </source>
</evidence>
<protein>
    <submittedName>
        <fullName evidence="9">DgyrCDS9423</fullName>
    </submittedName>
</protein>
<feature type="region of interest" description="Disordered" evidence="6">
    <location>
        <begin position="734"/>
        <end position="757"/>
    </location>
</feature>
<reference evidence="9 10" key="1">
    <citation type="submission" date="2020-08" db="EMBL/GenBank/DDBJ databases">
        <authorList>
            <person name="Hejnol A."/>
        </authorList>
    </citation>
    <scope>NUCLEOTIDE SEQUENCE [LARGE SCALE GENOMIC DNA]</scope>
</reference>
<dbReference type="AlphaFoldDB" id="A0A7I8VZ57"/>
<keyword evidence="10" id="KW-1185">Reference proteome</keyword>
<dbReference type="GO" id="GO:0046856">
    <property type="term" value="P:phosphatidylinositol dephosphorylation"/>
    <property type="evidence" value="ECO:0007669"/>
    <property type="project" value="TreeGrafter"/>
</dbReference>
<name>A0A7I8VZ57_9ANNE</name>
<dbReference type="PROSITE" id="PS00383">
    <property type="entry name" value="TYR_PHOSPHATASE_1"/>
    <property type="match status" value="1"/>
</dbReference>
<dbReference type="PANTHER" id="PTHR10807:SF75">
    <property type="entry name" value="PHOSPHATIDYLINOSITOL-3-PHOSPHATE PHOSPHATASE"/>
    <property type="match status" value="1"/>
</dbReference>
<dbReference type="GO" id="GO:0012505">
    <property type="term" value="C:endomembrane system"/>
    <property type="evidence" value="ECO:0007669"/>
    <property type="project" value="UniProtKB-SubCell"/>
</dbReference>
<comment type="similarity">
    <text evidence="2">Belongs to the protein-tyrosine phosphatase family. Non-receptor class myotubularin subfamily.</text>
</comment>
<dbReference type="Proteomes" id="UP000549394">
    <property type="component" value="Unassembled WGS sequence"/>
</dbReference>
<dbReference type="InterPro" id="IPR000387">
    <property type="entry name" value="Tyr_Pase_dom"/>
</dbReference>
<dbReference type="SUPFAM" id="SSF52799">
    <property type="entry name" value="(Phosphotyrosine protein) phosphatases II"/>
    <property type="match status" value="1"/>
</dbReference>
<evidence type="ECO:0000313" key="9">
    <source>
        <dbReference type="EMBL" id="CAD5120875.1"/>
    </source>
</evidence>
<evidence type="ECO:0000256" key="6">
    <source>
        <dbReference type="SAM" id="MobiDB-lite"/>
    </source>
</evidence>
<dbReference type="Pfam" id="PF06602">
    <property type="entry name" value="Myotub-related"/>
    <property type="match status" value="1"/>
</dbReference>
<dbReference type="InterPro" id="IPR003595">
    <property type="entry name" value="Tyr_Pase_cat"/>
</dbReference>
<comment type="subcellular location">
    <subcellularLocation>
        <location evidence="1">Endomembrane system</location>
        <topology evidence="1">Peripheral membrane protein</topology>
    </subcellularLocation>
</comment>
<keyword evidence="3" id="KW-0443">Lipid metabolism</keyword>
<feature type="compositionally biased region" description="Low complexity" evidence="6">
    <location>
        <begin position="745"/>
        <end position="756"/>
    </location>
</feature>
<evidence type="ECO:0000259" key="7">
    <source>
        <dbReference type="PROSITE" id="PS50056"/>
    </source>
</evidence>
<dbReference type="GO" id="GO:0052629">
    <property type="term" value="F:phosphatidylinositol-3,5-bisphosphate 3-phosphatase activity"/>
    <property type="evidence" value="ECO:0007669"/>
    <property type="project" value="TreeGrafter"/>
</dbReference>
<feature type="binding site" evidence="5">
    <location>
        <begin position="333"/>
        <end position="336"/>
    </location>
    <ligand>
        <name>substrate</name>
    </ligand>
</feature>
<dbReference type="InterPro" id="IPR010569">
    <property type="entry name" value="Myotubularin-like_Pase_dom"/>
</dbReference>
<proteinExistence type="inferred from homology"/>
<evidence type="ECO:0000256" key="2">
    <source>
        <dbReference type="ARBA" id="ARBA00007471"/>
    </source>
</evidence>
<dbReference type="GO" id="GO:0005737">
    <property type="term" value="C:cytoplasm"/>
    <property type="evidence" value="ECO:0007669"/>
    <property type="project" value="TreeGrafter"/>
</dbReference>
<feature type="domain" description="Tyrosine specific protein phosphatases" evidence="7">
    <location>
        <begin position="389"/>
        <end position="454"/>
    </location>
</feature>
<dbReference type="GO" id="GO:0016020">
    <property type="term" value="C:membrane"/>
    <property type="evidence" value="ECO:0007669"/>
    <property type="project" value="TreeGrafter"/>
</dbReference>
<comment type="caution">
    <text evidence="9">The sequence shown here is derived from an EMBL/GenBank/DDBJ whole genome shotgun (WGS) entry which is preliminary data.</text>
</comment>
<evidence type="ECO:0000256" key="4">
    <source>
        <dbReference type="PIRSR" id="PIRSR630564-1"/>
    </source>
</evidence>
<gene>
    <name evidence="9" type="ORF">DGYR_LOCUS8898</name>
</gene>
<dbReference type="OrthoDB" id="271628at2759"/>
<evidence type="ECO:0000256" key="1">
    <source>
        <dbReference type="ARBA" id="ARBA00004184"/>
    </source>
</evidence>
<dbReference type="InterPro" id="IPR029021">
    <property type="entry name" value="Prot-tyrosine_phosphatase-like"/>
</dbReference>
<dbReference type="PANTHER" id="PTHR10807">
    <property type="entry name" value="MYOTUBULARIN-RELATED"/>
    <property type="match status" value="1"/>
</dbReference>
<dbReference type="InterPro" id="IPR016130">
    <property type="entry name" value="Tyr_Pase_AS"/>
</dbReference>
<feature type="active site" description="Phosphocysteine intermediate" evidence="4">
    <location>
        <position position="419"/>
    </location>
</feature>